<evidence type="ECO:0000256" key="10">
    <source>
        <dbReference type="RuleBase" id="RU000304"/>
    </source>
</evidence>
<keyword evidence="3" id="KW-0132">Cell division</keyword>
<dbReference type="InterPro" id="IPR050108">
    <property type="entry name" value="CDK"/>
</dbReference>
<evidence type="ECO:0000256" key="7">
    <source>
        <dbReference type="ARBA" id="ARBA00022840"/>
    </source>
</evidence>
<dbReference type="OrthoDB" id="1732493at2759"/>
<evidence type="ECO:0000313" key="14">
    <source>
        <dbReference type="Proteomes" id="UP000320333"/>
    </source>
</evidence>
<dbReference type="InterPro" id="IPR017441">
    <property type="entry name" value="Protein_kinase_ATP_BS"/>
</dbReference>
<comment type="caution">
    <text evidence="13">The sequence shown here is derived from an EMBL/GenBank/DDBJ whole genome shotgun (WGS) entry which is preliminary data.</text>
</comment>
<sequence>MASQSQPAQPNERYLRLEKLGEGTYATVFKGQNKLTHDIVALKEIHLDPEEGAPSTAIREISLMKELRQNNIVKLYDVIHNEKTLTLVFEYMDQDLKKYMDTQGHNGALPPALCKTFLYQLLKGIAFCHDNRVLHRDLKPQNLLINSRMELKIADFGLARAFGIPVNTFSNEVVTLWYRAPDVLLGSRNYSTSIDIWSTGCIMAEIYSGKPLFPGKTNEDQLLRIFKLLGTPTEQTWPHVTEMPEYKATFPSYPAQSLSQRLPMMDQIALDLLNRMIQYQPQMRISAKEALQHLYFQDAQVPGVVPAGTANGFVLPGVGSMGLAPMQQQSIPTHMQQQQVQQQQQQVQQMQQQQVQMQNQYAQQQQFLQQQQLHQQQLQQHQQQQQQQQQQLYAHNLQHASQPYFPTPQSQLPPPPPQ</sequence>
<dbReference type="PANTHER" id="PTHR24056:SF46">
    <property type="entry name" value="CYCLIN-DEPENDENT KINASE 5"/>
    <property type="match status" value="1"/>
</dbReference>
<keyword evidence="5 9" id="KW-0547">Nucleotide-binding</keyword>
<dbReference type="PROSITE" id="PS50011">
    <property type="entry name" value="PROTEIN_KINASE_DOM"/>
    <property type="match status" value="1"/>
</dbReference>
<dbReference type="SUPFAM" id="SSF56112">
    <property type="entry name" value="Protein kinase-like (PK-like)"/>
    <property type="match status" value="1"/>
</dbReference>
<keyword evidence="14" id="KW-1185">Reference proteome</keyword>
<dbReference type="Proteomes" id="UP000320333">
    <property type="component" value="Unassembled WGS sequence"/>
</dbReference>
<proteinExistence type="inferred from homology"/>
<dbReference type="EMBL" id="QEAP01000766">
    <property type="protein sequence ID" value="TPX57503.1"/>
    <property type="molecule type" value="Genomic_DNA"/>
</dbReference>
<evidence type="ECO:0000256" key="9">
    <source>
        <dbReference type="PROSITE-ProRule" id="PRU10141"/>
    </source>
</evidence>
<protein>
    <recommendedName>
        <fullName evidence="12">Protein kinase domain-containing protein</fullName>
    </recommendedName>
</protein>
<dbReference type="GO" id="GO:0005634">
    <property type="term" value="C:nucleus"/>
    <property type="evidence" value="ECO:0007669"/>
    <property type="project" value="TreeGrafter"/>
</dbReference>
<evidence type="ECO:0000256" key="6">
    <source>
        <dbReference type="ARBA" id="ARBA00022777"/>
    </source>
</evidence>
<evidence type="ECO:0000259" key="12">
    <source>
        <dbReference type="PROSITE" id="PS50011"/>
    </source>
</evidence>
<dbReference type="PANTHER" id="PTHR24056">
    <property type="entry name" value="CELL DIVISION PROTEIN KINASE"/>
    <property type="match status" value="1"/>
</dbReference>
<dbReference type="PROSITE" id="PS00107">
    <property type="entry name" value="PROTEIN_KINASE_ATP"/>
    <property type="match status" value="1"/>
</dbReference>
<keyword evidence="4" id="KW-0808">Transferase</keyword>
<dbReference type="STRING" id="246404.A0A507E0E5"/>
<feature type="domain" description="Protein kinase" evidence="12">
    <location>
        <begin position="14"/>
        <end position="296"/>
    </location>
</feature>
<keyword evidence="6" id="KW-0418">Kinase</keyword>
<dbReference type="PROSITE" id="PS00108">
    <property type="entry name" value="PROTEIN_KINASE_ST"/>
    <property type="match status" value="1"/>
</dbReference>
<name>A0A507E0E5_9FUNG</name>
<evidence type="ECO:0000256" key="8">
    <source>
        <dbReference type="ARBA" id="ARBA00023306"/>
    </source>
</evidence>
<evidence type="ECO:0000256" key="5">
    <source>
        <dbReference type="ARBA" id="ARBA00022741"/>
    </source>
</evidence>
<dbReference type="GO" id="GO:0051301">
    <property type="term" value="P:cell division"/>
    <property type="evidence" value="ECO:0007669"/>
    <property type="project" value="UniProtKB-KW"/>
</dbReference>
<evidence type="ECO:0000313" key="13">
    <source>
        <dbReference type="EMBL" id="TPX57503.1"/>
    </source>
</evidence>
<evidence type="ECO:0000256" key="11">
    <source>
        <dbReference type="SAM" id="MobiDB-lite"/>
    </source>
</evidence>
<dbReference type="Pfam" id="PF00069">
    <property type="entry name" value="Pkinase"/>
    <property type="match status" value="1"/>
</dbReference>
<dbReference type="AlphaFoldDB" id="A0A507E0E5"/>
<dbReference type="SMART" id="SM00220">
    <property type="entry name" value="S_TKc"/>
    <property type="match status" value="1"/>
</dbReference>
<keyword evidence="7 9" id="KW-0067">ATP-binding</keyword>
<dbReference type="InterPro" id="IPR011009">
    <property type="entry name" value="Kinase-like_dom_sf"/>
</dbReference>
<dbReference type="GO" id="GO:0004693">
    <property type="term" value="F:cyclin-dependent protein serine/threonine kinase activity"/>
    <property type="evidence" value="ECO:0007669"/>
    <property type="project" value="TreeGrafter"/>
</dbReference>
<reference evidence="13 14" key="1">
    <citation type="journal article" date="2019" name="Sci. Rep.">
        <title>Comparative genomics of chytrid fungi reveal insights into the obligate biotrophic and pathogenic lifestyle of Synchytrium endobioticum.</title>
        <authorList>
            <person name="van de Vossenberg B.T.L.H."/>
            <person name="Warris S."/>
            <person name="Nguyen H.D.T."/>
            <person name="van Gent-Pelzer M.P.E."/>
            <person name="Joly D.L."/>
            <person name="van de Geest H.C."/>
            <person name="Bonants P.J.M."/>
            <person name="Smith D.S."/>
            <person name="Levesque C.A."/>
            <person name="van der Lee T.A.J."/>
        </authorList>
    </citation>
    <scope>NUCLEOTIDE SEQUENCE [LARGE SCALE GENOMIC DNA]</scope>
    <source>
        <strain evidence="13 14">CBS 675.73</strain>
    </source>
</reference>
<dbReference type="GO" id="GO:0005737">
    <property type="term" value="C:cytoplasm"/>
    <property type="evidence" value="ECO:0007669"/>
    <property type="project" value="TreeGrafter"/>
</dbReference>
<dbReference type="GO" id="GO:0005524">
    <property type="term" value="F:ATP binding"/>
    <property type="evidence" value="ECO:0007669"/>
    <property type="project" value="UniProtKB-UniRule"/>
</dbReference>
<keyword evidence="2 10" id="KW-0723">Serine/threonine-protein kinase</keyword>
<evidence type="ECO:0000256" key="2">
    <source>
        <dbReference type="ARBA" id="ARBA00022527"/>
    </source>
</evidence>
<evidence type="ECO:0000256" key="1">
    <source>
        <dbReference type="ARBA" id="ARBA00006485"/>
    </source>
</evidence>
<dbReference type="Gene3D" id="3.30.200.20">
    <property type="entry name" value="Phosphorylase Kinase, domain 1"/>
    <property type="match status" value="1"/>
</dbReference>
<organism evidence="13 14">
    <name type="scientific">Chytriomyces confervae</name>
    <dbReference type="NCBI Taxonomy" id="246404"/>
    <lineage>
        <taxon>Eukaryota</taxon>
        <taxon>Fungi</taxon>
        <taxon>Fungi incertae sedis</taxon>
        <taxon>Chytridiomycota</taxon>
        <taxon>Chytridiomycota incertae sedis</taxon>
        <taxon>Chytridiomycetes</taxon>
        <taxon>Chytridiales</taxon>
        <taxon>Chytriomycetaceae</taxon>
        <taxon>Chytriomyces</taxon>
    </lineage>
</organism>
<comment type="similarity">
    <text evidence="1">Belongs to the protein kinase superfamily. CMGC Ser/Thr protein kinase family. CDC2/CDKX subfamily.</text>
</comment>
<dbReference type="InterPro" id="IPR000719">
    <property type="entry name" value="Prot_kinase_dom"/>
</dbReference>
<gene>
    <name evidence="13" type="ORF">CcCBS67573_g09243</name>
</gene>
<feature type="region of interest" description="Disordered" evidence="11">
    <location>
        <begin position="384"/>
        <end position="418"/>
    </location>
</feature>
<dbReference type="InterPro" id="IPR008271">
    <property type="entry name" value="Ser/Thr_kinase_AS"/>
</dbReference>
<evidence type="ECO:0000256" key="4">
    <source>
        <dbReference type="ARBA" id="ARBA00022679"/>
    </source>
</evidence>
<keyword evidence="8" id="KW-0131">Cell cycle</keyword>
<dbReference type="FunFam" id="3.30.200.20:FF:000144">
    <property type="entry name" value="Cyclin-dependent kinase 5"/>
    <property type="match status" value="1"/>
</dbReference>
<evidence type="ECO:0000256" key="3">
    <source>
        <dbReference type="ARBA" id="ARBA00022618"/>
    </source>
</evidence>
<dbReference type="Gene3D" id="1.10.510.10">
    <property type="entry name" value="Transferase(Phosphotransferase) domain 1"/>
    <property type="match status" value="1"/>
</dbReference>
<feature type="binding site" evidence="9">
    <location>
        <position position="43"/>
    </location>
    <ligand>
        <name>ATP</name>
        <dbReference type="ChEBI" id="CHEBI:30616"/>
    </ligand>
</feature>
<accession>A0A507E0E5</accession>